<dbReference type="InterPro" id="IPR000515">
    <property type="entry name" value="MetI-like"/>
</dbReference>
<dbReference type="InterPro" id="IPR043429">
    <property type="entry name" value="ArtM/GltK/GlnP/TcyL/YhdX-like"/>
</dbReference>
<dbReference type="CDD" id="cd06261">
    <property type="entry name" value="TM_PBP2"/>
    <property type="match status" value="1"/>
</dbReference>
<feature type="transmembrane region" description="Helical" evidence="8">
    <location>
        <begin position="255"/>
        <end position="274"/>
    </location>
</feature>
<keyword evidence="5" id="KW-0029">Amino-acid transport</keyword>
<evidence type="ECO:0000256" key="1">
    <source>
        <dbReference type="ARBA" id="ARBA00003159"/>
    </source>
</evidence>
<evidence type="ECO:0000256" key="3">
    <source>
        <dbReference type="ARBA" id="ARBA00010072"/>
    </source>
</evidence>
<feature type="transmembrane region" description="Helical" evidence="8">
    <location>
        <begin position="367"/>
        <end position="388"/>
    </location>
</feature>
<gene>
    <name evidence="10" type="ORF">RHSP_42902</name>
</gene>
<protein>
    <submittedName>
        <fullName evidence="10">Putative amino acid uptake ABC transporter permease protein</fullName>
    </submittedName>
</protein>
<evidence type="ECO:0000313" key="10">
    <source>
        <dbReference type="EMBL" id="ENN88706.1"/>
    </source>
</evidence>
<comment type="caution">
    <text evidence="10">The sequence shown here is derived from an EMBL/GenBank/DDBJ whole genome shotgun (WGS) entry which is preliminary data.</text>
</comment>
<comment type="similarity">
    <text evidence="3">Belongs to the binding-protein-dependent transport system permease family. HisMQ subfamily.</text>
</comment>
<evidence type="ECO:0000259" key="9">
    <source>
        <dbReference type="PROSITE" id="PS50928"/>
    </source>
</evidence>
<dbReference type="AlphaFoldDB" id="N6V6C4"/>
<reference evidence="10 11" key="1">
    <citation type="journal article" date="2012" name="BMC Genomics">
        <title>Genomic basis of broad host range and environmental adaptability of Rhizobium tropici CIAT 899 and Rhizobium sp. PRF 81 which are used in inoculants for common bean (Phaseolus vulgaris L.).</title>
        <authorList>
            <person name="Ormeno-Orrillo E."/>
            <person name="Menna P."/>
            <person name="Almeida L.G."/>
            <person name="Ollero F.J."/>
            <person name="Nicolas M.F."/>
            <person name="Pains Rodrigues E."/>
            <person name="Shigueyoshi Nakatani A."/>
            <person name="Silva Batista J.S."/>
            <person name="Oliveira Chueire L.M."/>
            <person name="Souza R.C."/>
            <person name="Ribeiro Vasconcelos A.T."/>
            <person name="Megias M."/>
            <person name="Hungria M."/>
            <person name="Martinez-Romero E."/>
        </authorList>
    </citation>
    <scope>NUCLEOTIDE SEQUENCE [LARGE SCALE GENOMIC DNA]</scope>
    <source>
        <strain evidence="10 11">PRF 81</strain>
    </source>
</reference>
<evidence type="ECO:0000256" key="4">
    <source>
        <dbReference type="ARBA" id="ARBA00022692"/>
    </source>
</evidence>
<evidence type="ECO:0000256" key="8">
    <source>
        <dbReference type="RuleBase" id="RU363032"/>
    </source>
</evidence>
<dbReference type="PANTHER" id="PTHR30614">
    <property type="entry name" value="MEMBRANE COMPONENT OF AMINO ACID ABC TRANSPORTER"/>
    <property type="match status" value="1"/>
</dbReference>
<dbReference type="InterPro" id="IPR035906">
    <property type="entry name" value="MetI-like_sf"/>
</dbReference>
<feature type="transmembrane region" description="Helical" evidence="8">
    <location>
        <begin position="400"/>
        <end position="419"/>
    </location>
</feature>
<keyword evidence="8" id="KW-0813">Transport</keyword>
<feature type="transmembrane region" description="Helical" evidence="8">
    <location>
        <begin position="223"/>
        <end position="243"/>
    </location>
</feature>
<evidence type="ECO:0000256" key="6">
    <source>
        <dbReference type="ARBA" id="ARBA00022989"/>
    </source>
</evidence>
<feature type="transmembrane region" description="Helical" evidence="8">
    <location>
        <begin position="543"/>
        <end position="560"/>
    </location>
</feature>
<dbReference type="Proteomes" id="UP000012429">
    <property type="component" value="Unassembled WGS sequence"/>
</dbReference>
<feature type="transmembrane region" description="Helical" evidence="8">
    <location>
        <begin position="65"/>
        <end position="86"/>
    </location>
</feature>
<keyword evidence="6 8" id="KW-1133">Transmembrane helix</keyword>
<name>N6V6C4_9HYPH</name>
<dbReference type="PATRIC" id="fig|363754.4.peg.1275"/>
<proteinExistence type="inferred from homology"/>
<feature type="transmembrane region" description="Helical" evidence="8">
    <location>
        <begin position="28"/>
        <end position="45"/>
    </location>
</feature>
<dbReference type="STRING" id="363754.RHSP_42902"/>
<dbReference type="GO" id="GO:0055085">
    <property type="term" value="P:transmembrane transport"/>
    <property type="evidence" value="ECO:0007669"/>
    <property type="project" value="InterPro"/>
</dbReference>
<feature type="transmembrane region" description="Helical" evidence="8">
    <location>
        <begin position="160"/>
        <end position="182"/>
    </location>
</feature>
<keyword evidence="11" id="KW-1185">Reference proteome</keyword>
<dbReference type="Gene3D" id="1.10.3720.10">
    <property type="entry name" value="MetI-like"/>
    <property type="match status" value="1"/>
</dbReference>
<organism evidence="10 11">
    <name type="scientific">Rhizobium freirei PRF 81</name>
    <dbReference type="NCBI Taxonomy" id="363754"/>
    <lineage>
        <taxon>Bacteria</taxon>
        <taxon>Pseudomonadati</taxon>
        <taxon>Pseudomonadota</taxon>
        <taxon>Alphaproteobacteria</taxon>
        <taxon>Hyphomicrobiales</taxon>
        <taxon>Rhizobiaceae</taxon>
        <taxon>Rhizobium/Agrobacterium group</taxon>
        <taxon>Rhizobium</taxon>
    </lineage>
</organism>
<accession>N6V6C4</accession>
<evidence type="ECO:0000313" key="11">
    <source>
        <dbReference type="Proteomes" id="UP000012429"/>
    </source>
</evidence>
<dbReference type="GO" id="GO:0006865">
    <property type="term" value="P:amino acid transport"/>
    <property type="evidence" value="ECO:0007669"/>
    <property type="project" value="UniProtKB-KW"/>
</dbReference>
<dbReference type="PROSITE" id="PS50928">
    <property type="entry name" value="ABC_TM1"/>
    <property type="match status" value="1"/>
</dbReference>
<feature type="domain" description="ABC transmembrane type-1" evidence="9">
    <location>
        <begin position="362"/>
        <end position="557"/>
    </location>
</feature>
<dbReference type="GO" id="GO:0005886">
    <property type="term" value="C:plasma membrane"/>
    <property type="evidence" value="ECO:0007669"/>
    <property type="project" value="UniProtKB-SubCell"/>
</dbReference>
<comment type="subcellular location">
    <subcellularLocation>
        <location evidence="2 8">Cell membrane</location>
        <topology evidence="2 8">Multi-pass membrane protein</topology>
    </subcellularLocation>
</comment>
<keyword evidence="7 8" id="KW-0472">Membrane</keyword>
<sequence>MCVPRSRHRLLDLALEAGMLFIKSVRPSNLIILAALPFIVYLFASSPDYQRSLQAILGVEPGSSAFVPGFLLLSAAFASGIAVLFLSRMKVARPRLTIAVALLGLIATAAILAGDLVHPFIASVVANSVDPFKSDLVVKGVTPRQLTPAADAVVRQVEVWIWPAYAILLVGGLSLLAIGNRASVPAESAARRAGAWLLGVVNGAGLVFVFLIAYIAFASGLATTIRAAIAAYLLAAVLGLIWVGLQKLRYTRSSLIVFVAMTLGLAALSAWFLLQPRDNYVLAGTLGGKIGIVTNTPSGLIGAVRFGQYEGAPKTETPVRTFVAPPQAIEAVGKKQDVSGALLPEASVPSDWPVIWRTQALNDRDRAAGITFSVIAIIIGLLTLGGFLHRRHPLSIGSEFIVDTIRGIPMLVIVLYVGLPLSGALKDATQGVFDPPNLMRGIVAMALAYSAYLAEIFRSGINAIPVGQIEAAASIGLNRWQTARLIIIPQAFRIIIPPLGNELIAILKDTSLLSILSIRDITQRMREFQSASFLPFAPYNSAAVLYILLTLAAASLVSLIEKKYDVKHR</sequence>
<dbReference type="Pfam" id="PF00528">
    <property type="entry name" value="BPD_transp_1"/>
    <property type="match status" value="1"/>
</dbReference>
<dbReference type="SUPFAM" id="SSF161098">
    <property type="entry name" value="MetI-like"/>
    <property type="match status" value="1"/>
</dbReference>
<feature type="transmembrane region" description="Helical" evidence="8">
    <location>
        <begin position="194"/>
        <end position="217"/>
    </location>
</feature>
<dbReference type="EMBL" id="AQHN01000013">
    <property type="protein sequence ID" value="ENN88706.1"/>
    <property type="molecule type" value="Genomic_DNA"/>
</dbReference>
<comment type="function">
    <text evidence="1">Part of the binding-protein-dependent transport system for glutamine; probably responsible for the translocation of the substrate across the membrane.</text>
</comment>
<dbReference type="PANTHER" id="PTHR30614:SF20">
    <property type="entry name" value="GLUTAMINE TRANSPORT SYSTEM PERMEASE PROTEIN GLNP"/>
    <property type="match status" value="1"/>
</dbReference>
<evidence type="ECO:0000256" key="5">
    <source>
        <dbReference type="ARBA" id="ARBA00022970"/>
    </source>
</evidence>
<evidence type="ECO:0000256" key="2">
    <source>
        <dbReference type="ARBA" id="ARBA00004651"/>
    </source>
</evidence>
<keyword evidence="4 8" id="KW-0812">Transmembrane</keyword>
<evidence type="ECO:0000256" key="7">
    <source>
        <dbReference type="ARBA" id="ARBA00023136"/>
    </source>
</evidence>
<feature type="transmembrane region" description="Helical" evidence="8">
    <location>
        <begin position="98"/>
        <end position="121"/>
    </location>
</feature>